<organism evidence="1 2">
    <name type="scientific">Araneus ventricosus</name>
    <name type="common">Orbweaver spider</name>
    <name type="synonym">Epeira ventricosa</name>
    <dbReference type="NCBI Taxonomy" id="182803"/>
    <lineage>
        <taxon>Eukaryota</taxon>
        <taxon>Metazoa</taxon>
        <taxon>Ecdysozoa</taxon>
        <taxon>Arthropoda</taxon>
        <taxon>Chelicerata</taxon>
        <taxon>Arachnida</taxon>
        <taxon>Araneae</taxon>
        <taxon>Araneomorphae</taxon>
        <taxon>Entelegynae</taxon>
        <taxon>Araneoidea</taxon>
        <taxon>Araneidae</taxon>
        <taxon>Araneus</taxon>
    </lineage>
</organism>
<keyword evidence="2" id="KW-1185">Reference proteome</keyword>
<comment type="caution">
    <text evidence="1">The sequence shown here is derived from an EMBL/GenBank/DDBJ whole genome shotgun (WGS) entry which is preliminary data.</text>
</comment>
<protein>
    <submittedName>
        <fullName evidence="1">Uncharacterized protein</fullName>
    </submittedName>
</protein>
<dbReference type="EMBL" id="BGPR01000052">
    <property type="protein sequence ID" value="GBL87313.1"/>
    <property type="molecule type" value="Genomic_DNA"/>
</dbReference>
<name>A0A4Y2B5K0_ARAVE</name>
<dbReference type="AlphaFoldDB" id="A0A4Y2B5K0"/>
<evidence type="ECO:0000313" key="2">
    <source>
        <dbReference type="Proteomes" id="UP000499080"/>
    </source>
</evidence>
<dbReference type="Proteomes" id="UP000499080">
    <property type="component" value="Unassembled WGS sequence"/>
</dbReference>
<sequence length="106" mass="11333">MELTKPGTLSCIIIGHSKNSALLAVGSPSVRCCNICILHGCRLLACKISMALRRETRGLFHRTPGHASSTCVDIPSSVAVFGLPDLLAPTTEPVLLNFLINFIMVT</sequence>
<evidence type="ECO:0000313" key="1">
    <source>
        <dbReference type="EMBL" id="GBL87313.1"/>
    </source>
</evidence>
<gene>
    <name evidence="1" type="ORF">AVEN_270566_1</name>
</gene>
<proteinExistence type="predicted"/>
<reference evidence="1 2" key="1">
    <citation type="journal article" date="2019" name="Sci. Rep.">
        <title>Orb-weaving spider Araneus ventricosus genome elucidates the spidroin gene catalogue.</title>
        <authorList>
            <person name="Kono N."/>
            <person name="Nakamura H."/>
            <person name="Ohtoshi R."/>
            <person name="Moran D.A.P."/>
            <person name="Shinohara A."/>
            <person name="Yoshida Y."/>
            <person name="Fujiwara M."/>
            <person name="Mori M."/>
            <person name="Tomita M."/>
            <person name="Arakawa K."/>
        </authorList>
    </citation>
    <scope>NUCLEOTIDE SEQUENCE [LARGE SCALE GENOMIC DNA]</scope>
</reference>
<accession>A0A4Y2B5K0</accession>